<dbReference type="SMART" id="SM00241">
    <property type="entry name" value="ZP"/>
    <property type="match status" value="1"/>
</dbReference>
<organism evidence="5">
    <name type="scientific">Phallusia mammillata</name>
    <dbReference type="NCBI Taxonomy" id="59560"/>
    <lineage>
        <taxon>Eukaryota</taxon>
        <taxon>Metazoa</taxon>
        <taxon>Chordata</taxon>
        <taxon>Tunicata</taxon>
        <taxon>Ascidiacea</taxon>
        <taxon>Phlebobranchia</taxon>
        <taxon>Ascidiidae</taxon>
        <taxon>Phallusia</taxon>
    </lineage>
</organism>
<dbReference type="Pfam" id="PF00100">
    <property type="entry name" value="Zona_pellucida"/>
    <property type="match status" value="1"/>
</dbReference>
<accession>A0A6F9DIK0</accession>
<feature type="transmembrane region" description="Helical" evidence="3">
    <location>
        <begin position="320"/>
        <end position="340"/>
    </location>
</feature>
<keyword evidence="3" id="KW-1133">Transmembrane helix</keyword>
<dbReference type="PROSITE" id="PS51034">
    <property type="entry name" value="ZP_2"/>
    <property type="match status" value="1"/>
</dbReference>
<dbReference type="EMBL" id="LR787107">
    <property type="protein sequence ID" value="CAB3262969.1"/>
    <property type="molecule type" value="mRNA"/>
</dbReference>
<sequence>MTIDVETNVVESYLMLTANTTKVVFFSGYSDSENCSSSTVVQNEAGDYVFRLFVAIPFDDCGISINSTADDIQVEGQIYADILNQSMLLSYAVPIYNVSCTYGANYSNVLGNGTLTAGFLPIVNQSNVAKVSGSGTFQVELTLYPDATLSRPLPNLPTVSAGTEVFVLVSSSEDIPNGMRIFVDICVASSEDTYTPNDPTDVIIIEDGCLKNTIPSTLESVTDERTLFSFMVFRWTTPGDDYVYIHCVGSLCLTTDPDCTQSCTNKRRKRRAPVELETSVASIKIHLKDEVTKTQNTTTVSPYFNSTEVLPGFCRHPYQLAGLILFTFLFLLTVVVLVIYTSRHIGFHDIAKHTSSQYCKGSSVSDIQPPTFRPSFFTDAENNNGPTTSHKAVFKSAVSALAVGTSVVPAATENHRSALMQEIGRVQNTRLSQVSSRAAPPKFRSVPGVKRPVSTFLGSSSESNYESEVIPLTKSKTLPGYKTTEESVNAKAATRIHFEGVSVDQTAM</sequence>
<dbReference type="PANTHER" id="PTHR14002:SF54">
    <property type="entry name" value="ZONA PELLUCIDA SPERM-BINDING PROTEIN 2"/>
    <property type="match status" value="1"/>
</dbReference>
<dbReference type="PANTHER" id="PTHR14002">
    <property type="entry name" value="ENDOGLIN/TGF-BETA RECEPTOR TYPE III"/>
    <property type="match status" value="1"/>
</dbReference>
<keyword evidence="3" id="KW-0812">Transmembrane</keyword>
<reference evidence="5" key="1">
    <citation type="submission" date="2020-04" db="EMBL/GenBank/DDBJ databases">
        <authorList>
            <person name="Neveu A P."/>
        </authorList>
    </citation>
    <scope>NUCLEOTIDE SEQUENCE</scope>
    <source>
        <tissue evidence="5">Whole embryo</tissue>
    </source>
</reference>
<dbReference type="InterPro" id="IPR001507">
    <property type="entry name" value="ZP_dom"/>
</dbReference>
<evidence type="ECO:0000256" key="3">
    <source>
        <dbReference type="SAM" id="Phobius"/>
    </source>
</evidence>
<dbReference type="InterPro" id="IPR042235">
    <property type="entry name" value="ZP-C_dom"/>
</dbReference>
<dbReference type="Gene3D" id="2.60.40.4100">
    <property type="entry name" value="Zona pellucida, ZP-C domain"/>
    <property type="match status" value="1"/>
</dbReference>
<protein>
    <submittedName>
        <fullName evidence="5">Uncharacterized protein LOC100186021</fullName>
    </submittedName>
</protein>
<evidence type="ECO:0000256" key="2">
    <source>
        <dbReference type="ARBA" id="ARBA00023157"/>
    </source>
</evidence>
<evidence type="ECO:0000256" key="1">
    <source>
        <dbReference type="ARBA" id="ARBA00022729"/>
    </source>
</evidence>
<feature type="domain" description="ZP" evidence="4">
    <location>
        <begin position="1"/>
        <end position="270"/>
    </location>
</feature>
<dbReference type="InterPro" id="IPR055355">
    <property type="entry name" value="ZP-C"/>
</dbReference>
<keyword evidence="3" id="KW-0472">Membrane</keyword>
<gene>
    <name evidence="5" type="primary">LOC100186021</name>
</gene>
<dbReference type="AlphaFoldDB" id="A0A6F9DIK0"/>
<name>A0A6F9DIK0_9ASCI</name>
<keyword evidence="1" id="KW-0732">Signal</keyword>
<proteinExistence type="evidence at transcript level"/>
<evidence type="ECO:0000313" key="5">
    <source>
        <dbReference type="EMBL" id="CAB3262969.1"/>
    </source>
</evidence>
<evidence type="ECO:0000259" key="4">
    <source>
        <dbReference type="PROSITE" id="PS51034"/>
    </source>
</evidence>
<keyword evidence="2" id="KW-1015">Disulfide bond</keyword>